<reference evidence="2 3" key="1">
    <citation type="journal article" date="2013" name="Stand. Genomic Sci.">
        <title>Complete genome sequence of Dehalobacter restrictus PER-K23(T.).</title>
        <authorList>
            <person name="Kruse T."/>
            <person name="Maillard J."/>
            <person name="Goodwin L."/>
            <person name="Woyke T."/>
            <person name="Teshima H."/>
            <person name="Bruce D."/>
            <person name="Detter C."/>
            <person name="Tapia R."/>
            <person name="Han C."/>
            <person name="Huntemann M."/>
            <person name="Wei C.L."/>
            <person name="Han J."/>
            <person name="Chen A."/>
            <person name="Kyrpides N."/>
            <person name="Szeto E."/>
            <person name="Markowitz V."/>
            <person name="Ivanova N."/>
            <person name="Pagani I."/>
            <person name="Pati A."/>
            <person name="Pitluck S."/>
            <person name="Nolan M."/>
            <person name="Holliger C."/>
            <person name="Smidt H."/>
        </authorList>
    </citation>
    <scope>NUCLEOTIDE SEQUENCE [LARGE SCALE GENOMIC DNA]</scope>
    <source>
        <strain evidence="3">DSM 9455</strain>
    </source>
</reference>
<dbReference type="InterPro" id="IPR015102">
    <property type="entry name" value="Tscrpt_reg_HTH_FeoC"/>
</dbReference>
<evidence type="ECO:0000259" key="1">
    <source>
        <dbReference type="Pfam" id="PF09012"/>
    </source>
</evidence>
<keyword evidence="3" id="KW-1185">Reference proteome</keyword>
<sequence>MLINLLTEIADKQANSFSSLAKKLDLDPEMIKQMLNDLQRLGYLTADNVACVNEPCKGCGGCCSKGNGEAGAILWTLTAKGRVLLESLKKILPTV</sequence>
<accession>A0ABN4BWH8</accession>
<dbReference type="Gene3D" id="1.10.10.10">
    <property type="entry name" value="Winged helix-like DNA-binding domain superfamily/Winged helix DNA-binding domain"/>
    <property type="match status" value="1"/>
</dbReference>
<dbReference type="Pfam" id="PF09012">
    <property type="entry name" value="FeoC"/>
    <property type="match status" value="1"/>
</dbReference>
<evidence type="ECO:0000313" key="3">
    <source>
        <dbReference type="Proteomes" id="UP000018934"/>
    </source>
</evidence>
<dbReference type="RefSeq" id="WP_025206096.1">
    <property type="nucleotide sequence ID" value="NZ_CP007033.1"/>
</dbReference>
<evidence type="ECO:0000313" key="2">
    <source>
        <dbReference type="EMBL" id="AHF10762.1"/>
    </source>
</evidence>
<dbReference type="EMBL" id="CP007033">
    <property type="protein sequence ID" value="AHF10762.1"/>
    <property type="molecule type" value="Genomic_DNA"/>
</dbReference>
<feature type="domain" description="Transcriptional regulator HTH-type FeoC" evidence="1">
    <location>
        <begin position="2"/>
        <end position="61"/>
    </location>
</feature>
<protein>
    <submittedName>
        <fullName evidence="2">Transcriptional regulator</fullName>
    </submittedName>
</protein>
<organism evidence="2 3">
    <name type="scientific">Dehalobacter restrictus (strain DSM 9455 / PER-K23)</name>
    <dbReference type="NCBI Taxonomy" id="871738"/>
    <lineage>
        <taxon>Bacteria</taxon>
        <taxon>Bacillati</taxon>
        <taxon>Bacillota</taxon>
        <taxon>Clostridia</taxon>
        <taxon>Eubacteriales</taxon>
        <taxon>Desulfitobacteriaceae</taxon>
        <taxon>Dehalobacter</taxon>
    </lineage>
</organism>
<gene>
    <name evidence="2" type="ORF">DEHRE_12380</name>
</gene>
<dbReference type="InterPro" id="IPR036390">
    <property type="entry name" value="WH_DNA-bd_sf"/>
</dbReference>
<proteinExistence type="predicted"/>
<name>A0ABN4BWH8_DEHRP</name>
<dbReference type="Proteomes" id="UP000018934">
    <property type="component" value="Chromosome"/>
</dbReference>
<dbReference type="SUPFAM" id="SSF46785">
    <property type="entry name" value="Winged helix' DNA-binding domain"/>
    <property type="match status" value="1"/>
</dbReference>
<dbReference type="InterPro" id="IPR036388">
    <property type="entry name" value="WH-like_DNA-bd_sf"/>
</dbReference>